<dbReference type="EMBL" id="BK032823">
    <property type="protein sequence ID" value="DAF62331.1"/>
    <property type="molecule type" value="Genomic_DNA"/>
</dbReference>
<evidence type="ECO:0000313" key="2">
    <source>
        <dbReference type="EMBL" id="DAF62331.1"/>
    </source>
</evidence>
<protein>
    <submittedName>
        <fullName evidence="2">Uncharacterized protein</fullName>
    </submittedName>
</protein>
<feature type="coiled-coil region" evidence="1">
    <location>
        <begin position="167"/>
        <end position="194"/>
    </location>
</feature>
<proteinExistence type="predicted"/>
<evidence type="ECO:0000256" key="1">
    <source>
        <dbReference type="SAM" id="Coils"/>
    </source>
</evidence>
<name>A0A8S5TH09_9CAUD</name>
<reference evidence="2" key="1">
    <citation type="journal article" date="2021" name="Proc. Natl. Acad. Sci. U.S.A.">
        <title>A Catalog of Tens of Thousands of Viruses from Human Metagenomes Reveals Hidden Associations with Chronic Diseases.</title>
        <authorList>
            <person name="Tisza M.J."/>
            <person name="Buck C.B."/>
        </authorList>
    </citation>
    <scope>NUCLEOTIDE SEQUENCE</scope>
    <source>
        <strain evidence="2">CtIty1</strain>
    </source>
</reference>
<organism evidence="2">
    <name type="scientific">Myoviridae sp. ctIty1</name>
    <dbReference type="NCBI Taxonomy" id="2827673"/>
    <lineage>
        <taxon>Viruses</taxon>
        <taxon>Duplodnaviria</taxon>
        <taxon>Heunggongvirae</taxon>
        <taxon>Uroviricota</taxon>
        <taxon>Caudoviricetes</taxon>
    </lineage>
</organism>
<accession>A0A8S5TH09</accession>
<keyword evidence="1" id="KW-0175">Coiled coil</keyword>
<sequence>MSNKNGIKVFAPFVAPEGTPVAYASDIAGCNRIVATKADLLTIPASLLEVGMSVFVQDEAKDYRLANKSEVPVASDWTSAAPAAADIKVAEDKSLADVLITKDEVATKIADAVNAAGETYQTKADALAAKTALEESIHAVSTAGLSEETKQDIQAAKDAAATLAGFQQTLDQTKTELTQKVEEAKQAALTQEDKTAIASIADVKSTAEAAKAKAEELEPKITTNKESLDTLKTKVDALPDSDAVDAKITTAKEAINNSIDLVKDSVAALKTVVQGSEDGATKGLDAKITEAKEEAASNLAAAKQALEHSIEQAATAGLPEETKQDIQAAKQAAAKLTEITSKVDDAVSKATDADTKVGTLETKVTALETFKTDAEPKLAAVDTVKEAVDTLKDTTVPAIDARVTTLEGKAAPTDFTEGQKTKLDEILTGKHFATADDISNAKTELKDELATQDSVTQLTNQAVTTAEGKVTEAKEELEGKISELKNTVDAIHVPDTSTLATKEELNAVKENNSNLIAKLFDDVIFVKTTDGSQFVYVKANTNMYNVMSTTNDLILVQNRSTEIKPTNFDYNSGYCKFAIENPSETGAVNLQFKIKSSNGKVYIQDIGELHPAVDFKEIINADPTLVVFEKSDKDTDETKKKYIKPIALNKDTGDYTFIIDLKSGVGNPTNICVGFTNAQSSFVLSKEFNNLPKAVSINGQFGMFKTVAEADTFKAFKMSPYNGSYDTFKSTAATMTNDFKYYELKNPLTPDGQNDTYIVTYHRPFNI</sequence>